<proteinExistence type="predicted"/>
<comment type="caution">
    <text evidence="2">The sequence shown here is derived from an EMBL/GenBank/DDBJ whole genome shotgun (WGS) entry which is preliminary data.</text>
</comment>
<protein>
    <submittedName>
        <fullName evidence="2">Uncharacterized protein</fullName>
    </submittedName>
</protein>
<feature type="compositionally biased region" description="Basic and acidic residues" evidence="1">
    <location>
        <begin position="72"/>
        <end position="81"/>
    </location>
</feature>
<reference evidence="2 3" key="1">
    <citation type="journal article" date="2020" name="Microb. Genom.">
        <title>Genetic diversity of clinical and environmental Mucorales isolates obtained from an investigation of mucormycosis cases among solid organ transplant recipients.</title>
        <authorList>
            <person name="Nguyen M.H."/>
            <person name="Kaul D."/>
            <person name="Muto C."/>
            <person name="Cheng S.J."/>
            <person name="Richter R.A."/>
            <person name="Bruno V.M."/>
            <person name="Liu G."/>
            <person name="Beyhan S."/>
            <person name="Sundermann A.J."/>
            <person name="Mounaud S."/>
            <person name="Pasculle A.W."/>
            <person name="Nierman W.C."/>
            <person name="Driscoll E."/>
            <person name="Cumbie R."/>
            <person name="Clancy C.J."/>
            <person name="Dupont C.L."/>
        </authorList>
    </citation>
    <scope>NUCLEOTIDE SEQUENCE [LARGE SCALE GENOMIC DNA]</scope>
    <source>
        <strain evidence="2 3">GL24</strain>
    </source>
</reference>
<keyword evidence="3" id="KW-1185">Reference proteome</keyword>
<evidence type="ECO:0000313" key="3">
    <source>
        <dbReference type="Proteomes" id="UP000740926"/>
    </source>
</evidence>
<dbReference type="AlphaFoldDB" id="A0A9P6XRZ9"/>
<evidence type="ECO:0000256" key="1">
    <source>
        <dbReference type="SAM" id="MobiDB-lite"/>
    </source>
</evidence>
<evidence type="ECO:0000313" key="2">
    <source>
        <dbReference type="EMBL" id="KAG1531006.1"/>
    </source>
</evidence>
<feature type="region of interest" description="Disordered" evidence="1">
    <location>
        <begin position="50"/>
        <end position="100"/>
    </location>
</feature>
<sequence length="100" mass="11404">MACCPPLSPLILRRTSFTDKPTPAGRPKRHGAGIRRPSAGYICSYGYNETPTRRHRCPRRRQGARHQGLHHHASDEPVRSRRDCKRHLQPPDPGPRLQRG</sequence>
<dbReference type="Proteomes" id="UP000740926">
    <property type="component" value="Unassembled WGS sequence"/>
</dbReference>
<accession>A0A9P6XRZ9</accession>
<name>A0A9P6XRZ9_9FUNG</name>
<feature type="compositionally biased region" description="Basic residues" evidence="1">
    <location>
        <begin position="53"/>
        <end position="71"/>
    </location>
</feature>
<organism evidence="2 3">
    <name type="scientific">Rhizopus delemar</name>
    <dbReference type="NCBI Taxonomy" id="936053"/>
    <lineage>
        <taxon>Eukaryota</taxon>
        <taxon>Fungi</taxon>
        <taxon>Fungi incertae sedis</taxon>
        <taxon>Mucoromycota</taxon>
        <taxon>Mucoromycotina</taxon>
        <taxon>Mucoromycetes</taxon>
        <taxon>Mucorales</taxon>
        <taxon>Mucorineae</taxon>
        <taxon>Rhizopodaceae</taxon>
        <taxon>Rhizopus</taxon>
    </lineage>
</organism>
<gene>
    <name evidence="2" type="ORF">G6F50_016950</name>
</gene>
<dbReference type="EMBL" id="JAANIU010011489">
    <property type="protein sequence ID" value="KAG1531006.1"/>
    <property type="molecule type" value="Genomic_DNA"/>
</dbReference>
<feature type="region of interest" description="Disordered" evidence="1">
    <location>
        <begin position="13"/>
        <end position="37"/>
    </location>
</feature>